<dbReference type="GO" id="GO:0006950">
    <property type="term" value="P:response to stress"/>
    <property type="evidence" value="ECO:0007669"/>
    <property type="project" value="TreeGrafter"/>
</dbReference>
<evidence type="ECO:0000313" key="3">
    <source>
        <dbReference type="EMBL" id="GGH89054.1"/>
    </source>
</evidence>
<protein>
    <submittedName>
        <fullName evidence="3">MarR family transcriptional regulator</fullName>
    </submittedName>
</protein>
<accession>A0A8J3EPN1</accession>
<comment type="caution">
    <text evidence="3">The sequence shown here is derived from an EMBL/GenBank/DDBJ whole genome shotgun (WGS) entry which is preliminary data.</text>
</comment>
<dbReference type="PROSITE" id="PS50995">
    <property type="entry name" value="HTH_MARR_2"/>
    <property type="match status" value="1"/>
</dbReference>
<dbReference type="AlphaFoldDB" id="A0A8J3EPN1"/>
<evidence type="ECO:0000259" key="2">
    <source>
        <dbReference type="PROSITE" id="PS50995"/>
    </source>
</evidence>
<proteinExistence type="predicted"/>
<dbReference type="SUPFAM" id="SSF46785">
    <property type="entry name" value="Winged helix' DNA-binding domain"/>
    <property type="match status" value="1"/>
</dbReference>
<feature type="domain" description="HTH marR-type" evidence="2">
    <location>
        <begin position="1"/>
        <end position="138"/>
    </location>
</feature>
<dbReference type="Proteomes" id="UP000656813">
    <property type="component" value="Unassembled WGS sequence"/>
</dbReference>
<dbReference type="GO" id="GO:0003700">
    <property type="term" value="F:DNA-binding transcription factor activity"/>
    <property type="evidence" value="ECO:0007669"/>
    <property type="project" value="InterPro"/>
</dbReference>
<dbReference type="InterPro" id="IPR036388">
    <property type="entry name" value="WH-like_DNA-bd_sf"/>
</dbReference>
<sequence>MDEYQKITAILNPYREVHQAFFLINQEQTAKVGITTLQYFTLALLFKTPNMNLGELAEVLFCSNSTMSGVVDRLVKAKLIIRERSQTDRRTLTLRLTDLGEKKYKETDVLIMDRLSKLLEMTEEDVNHLTMLHKKVLSKLRCEGDVKSDE</sequence>
<dbReference type="Pfam" id="PF01047">
    <property type="entry name" value="MarR"/>
    <property type="match status" value="1"/>
</dbReference>
<dbReference type="PANTHER" id="PTHR33164:SF102">
    <property type="entry name" value="TRANSCRIPTIONAL REGULATORY PROTEIN"/>
    <property type="match status" value="1"/>
</dbReference>
<reference evidence="3" key="1">
    <citation type="journal article" date="2014" name="Int. J. Syst. Evol. Microbiol.">
        <title>Complete genome sequence of Corynebacterium casei LMG S-19264T (=DSM 44701T), isolated from a smear-ripened cheese.</title>
        <authorList>
            <consortium name="US DOE Joint Genome Institute (JGI-PGF)"/>
            <person name="Walter F."/>
            <person name="Albersmeier A."/>
            <person name="Kalinowski J."/>
            <person name="Ruckert C."/>
        </authorList>
    </citation>
    <scope>NUCLEOTIDE SEQUENCE</scope>
    <source>
        <strain evidence="3">CGMCC 1.12777</strain>
    </source>
</reference>
<dbReference type="SMART" id="SM00347">
    <property type="entry name" value="HTH_MARR"/>
    <property type="match status" value="1"/>
</dbReference>
<evidence type="ECO:0000256" key="1">
    <source>
        <dbReference type="ARBA" id="ARBA00023125"/>
    </source>
</evidence>
<gene>
    <name evidence="3" type="ORF">GCM10007096_42780</name>
</gene>
<keyword evidence="1" id="KW-0238">DNA-binding</keyword>
<dbReference type="PANTHER" id="PTHR33164">
    <property type="entry name" value="TRANSCRIPTIONAL REGULATOR, MARR FAMILY"/>
    <property type="match status" value="1"/>
</dbReference>
<organism evidence="3 4">
    <name type="scientific">Pullulanibacillus pueri</name>
    <dbReference type="NCBI Taxonomy" id="1437324"/>
    <lineage>
        <taxon>Bacteria</taxon>
        <taxon>Bacillati</taxon>
        <taxon>Bacillota</taxon>
        <taxon>Bacilli</taxon>
        <taxon>Bacillales</taxon>
        <taxon>Sporolactobacillaceae</taxon>
        <taxon>Pullulanibacillus</taxon>
    </lineage>
</organism>
<dbReference type="InterPro" id="IPR039422">
    <property type="entry name" value="MarR/SlyA-like"/>
</dbReference>
<dbReference type="RefSeq" id="WP_188499428.1">
    <property type="nucleotide sequence ID" value="NZ_BMFV01000065.1"/>
</dbReference>
<evidence type="ECO:0000313" key="4">
    <source>
        <dbReference type="Proteomes" id="UP000656813"/>
    </source>
</evidence>
<dbReference type="InterPro" id="IPR000835">
    <property type="entry name" value="HTH_MarR-typ"/>
</dbReference>
<dbReference type="Gene3D" id="1.10.10.10">
    <property type="entry name" value="Winged helix-like DNA-binding domain superfamily/Winged helix DNA-binding domain"/>
    <property type="match status" value="1"/>
</dbReference>
<dbReference type="PRINTS" id="PR00598">
    <property type="entry name" value="HTHMARR"/>
</dbReference>
<keyword evidence="4" id="KW-1185">Reference proteome</keyword>
<name>A0A8J3EPN1_9BACL</name>
<reference evidence="3" key="2">
    <citation type="submission" date="2020-09" db="EMBL/GenBank/DDBJ databases">
        <authorList>
            <person name="Sun Q."/>
            <person name="Zhou Y."/>
        </authorList>
    </citation>
    <scope>NUCLEOTIDE SEQUENCE</scope>
    <source>
        <strain evidence="3">CGMCC 1.12777</strain>
    </source>
</reference>
<dbReference type="EMBL" id="BMFV01000065">
    <property type="protein sequence ID" value="GGH89054.1"/>
    <property type="molecule type" value="Genomic_DNA"/>
</dbReference>
<dbReference type="GO" id="GO:0003677">
    <property type="term" value="F:DNA binding"/>
    <property type="evidence" value="ECO:0007669"/>
    <property type="project" value="UniProtKB-KW"/>
</dbReference>
<dbReference type="InterPro" id="IPR036390">
    <property type="entry name" value="WH_DNA-bd_sf"/>
</dbReference>